<gene>
    <name evidence="4" type="ORF">BDD43_0076</name>
</gene>
<evidence type="ECO:0000313" key="5">
    <source>
        <dbReference type="Proteomes" id="UP000268007"/>
    </source>
</evidence>
<dbReference type="EMBL" id="RBKU01000001">
    <property type="protein sequence ID" value="RKR79989.1"/>
    <property type="molecule type" value="Genomic_DNA"/>
</dbReference>
<evidence type="ECO:0000313" key="4">
    <source>
        <dbReference type="EMBL" id="RKR79989.1"/>
    </source>
</evidence>
<dbReference type="CDD" id="cd02966">
    <property type="entry name" value="TlpA_like_family"/>
    <property type="match status" value="1"/>
</dbReference>
<protein>
    <submittedName>
        <fullName evidence="4">Thiol-disulfide isomerase/thioredoxin</fullName>
    </submittedName>
</protein>
<dbReference type="GO" id="GO:0016853">
    <property type="term" value="F:isomerase activity"/>
    <property type="evidence" value="ECO:0007669"/>
    <property type="project" value="UniProtKB-KW"/>
</dbReference>
<dbReference type="GO" id="GO:0016491">
    <property type="term" value="F:oxidoreductase activity"/>
    <property type="evidence" value="ECO:0007669"/>
    <property type="project" value="InterPro"/>
</dbReference>
<comment type="caution">
    <text evidence="4">The sequence shown here is derived from an EMBL/GenBank/DDBJ whole genome shotgun (WGS) entry which is preliminary data.</text>
</comment>
<dbReference type="SUPFAM" id="SSF52833">
    <property type="entry name" value="Thioredoxin-like"/>
    <property type="match status" value="1"/>
</dbReference>
<feature type="chain" id="PRO_5019869067" evidence="2">
    <location>
        <begin position="21"/>
        <end position="361"/>
    </location>
</feature>
<dbReference type="GO" id="GO:0016209">
    <property type="term" value="F:antioxidant activity"/>
    <property type="evidence" value="ECO:0007669"/>
    <property type="project" value="InterPro"/>
</dbReference>
<dbReference type="PROSITE" id="PS00194">
    <property type="entry name" value="THIOREDOXIN_1"/>
    <property type="match status" value="1"/>
</dbReference>
<dbReference type="InterPro" id="IPR013766">
    <property type="entry name" value="Thioredoxin_domain"/>
</dbReference>
<dbReference type="InterPro" id="IPR000866">
    <property type="entry name" value="AhpC/TSA"/>
</dbReference>
<dbReference type="InterPro" id="IPR017937">
    <property type="entry name" value="Thioredoxin_CS"/>
</dbReference>
<feature type="signal peptide" evidence="2">
    <location>
        <begin position="1"/>
        <end position="20"/>
    </location>
</feature>
<dbReference type="PANTHER" id="PTHR42852:SF13">
    <property type="entry name" value="PROTEIN DIPZ"/>
    <property type="match status" value="1"/>
</dbReference>
<dbReference type="InterPro" id="IPR050553">
    <property type="entry name" value="Thioredoxin_ResA/DsbE_sf"/>
</dbReference>
<dbReference type="Gene3D" id="3.40.30.10">
    <property type="entry name" value="Glutaredoxin"/>
    <property type="match status" value="1"/>
</dbReference>
<evidence type="ECO:0000256" key="2">
    <source>
        <dbReference type="SAM" id="SignalP"/>
    </source>
</evidence>
<organism evidence="4 5">
    <name type="scientific">Mucilaginibacter gracilis</name>
    <dbReference type="NCBI Taxonomy" id="423350"/>
    <lineage>
        <taxon>Bacteria</taxon>
        <taxon>Pseudomonadati</taxon>
        <taxon>Bacteroidota</taxon>
        <taxon>Sphingobacteriia</taxon>
        <taxon>Sphingobacteriales</taxon>
        <taxon>Sphingobacteriaceae</taxon>
        <taxon>Mucilaginibacter</taxon>
    </lineage>
</organism>
<evidence type="ECO:0000259" key="3">
    <source>
        <dbReference type="PROSITE" id="PS51352"/>
    </source>
</evidence>
<name>A0A495IVU5_9SPHI</name>
<dbReference type="Proteomes" id="UP000268007">
    <property type="component" value="Unassembled WGS sequence"/>
</dbReference>
<evidence type="ECO:0000256" key="1">
    <source>
        <dbReference type="ARBA" id="ARBA00023284"/>
    </source>
</evidence>
<reference evidence="4 5" key="1">
    <citation type="submission" date="2018-10" db="EMBL/GenBank/DDBJ databases">
        <title>Genomic Encyclopedia of Archaeal and Bacterial Type Strains, Phase II (KMG-II): from individual species to whole genera.</title>
        <authorList>
            <person name="Goeker M."/>
        </authorList>
    </citation>
    <scope>NUCLEOTIDE SEQUENCE [LARGE SCALE GENOMIC DNA]</scope>
    <source>
        <strain evidence="4 5">DSM 18602</strain>
    </source>
</reference>
<keyword evidence="5" id="KW-1185">Reference proteome</keyword>
<dbReference type="RefSeq" id="WP_121195602.1">
    <property type="nucleotide sequence ID" value="NZ_RBKU01000001.1"/>
</dbReference>
<dbReference type="OrthoDB" id="750178at2"/>
<dbReference type="PANTHER" id="PTHR42852">
    <property type="entry name" value="THIOL:DISULFIDE INTERCHANGE PROTEIN DSBE"/>
    <property type="match status" value="1"/>
</dbReference>
<accession>A0A495IVU5</accession>
<feature type="domain" description="Thioredoxin" evidence="3">
    <location>
        <begin position="220"/>
        <end position="361"/>
    </location>
</feature>
<dbReference type="AlphaFoldDB" id="A0A495IVU5"/>
<dbReference type="Pfam" id="PF00578">
    <property type="entry name" value="AhpC-TSA"/>
    <property type="match status" value="1"/>
</dbReference>
<sequence length="361" mass="40812">MNKILVICAVLLLSALKVSAQDLIVKGKLSLADTLQVRLTDGINVDTLVTNNGEFYFKRKPGRSLAYAILAWPVHDKNHKEFYKKFFVEKGEVTIMDSAVTMTYPEYEDKFDEFAKWNDPLIKLREQISKVRSGNPAIADQRITRATSLLIDKLQIETAKAFVLANTDNIISAYVFGEYLLPGIQDAALLDSIYNCIDAKFRDTRIMRLIAQAIEGKKNTRSGQPVLSFSATTSTGKQFSLSSLKGKYVLLDFWGTWCPPCVAGFPRMKIYHDKYAGKIEFVGIACRDDEKALRAAIRKYQLDWTQILNHETVDGIQKKYAIDGGFPAKVLIDPQGRLVQLYHGETNDLYDKLDELFNVKD</sequence>
<keyword evidence="4" id="KW-0413">Isomerase</keyword>
<keyword evidence="2" id="KW-0732">Signal</keyword>
<dbReference type="PROSITE" id="PS51352">
    <property type="entry name" value="THIOREDOXIN_2"/>
    <property type="match status" value="1"/>
</dbReference>
<proteinExistence type="predicted"/>
<dbReference type="InterPro" id="IPR036249">
    <property type="entry name" value="Thioredoxin-like_sf"/>
</dbReference>
<keyword evidence="1" id="KW-0676">Redox-active center</keyword>